<dbReference type="GO" id="GO:0008541">
    <property type="term" value="C:proteasome regulatory particle, lid subcomplex"/>
    <property type="evidence" value="ECO:0007669"/>
    <property type="project" value="TreeGrafter"/>
</dbReference>
<reference evidence="5 6" key="1">
    <citation type="submission" date="2017-03" db="EMBL/GenBank/DDBJ databases">
        <title>WGS assembly of Porphyra umbilicalis.</title>
        <authorList>
            <person name="Brawley S.H."/>
            <person name="Blouin N.A."/>
            <person name="Ficko-Blean E."/>
            <person name="Wheeler G.L."/>
            <person name="Lohr M."/>
            <person name="Goodson H.V."/>
            <person name="Jenkins J.W."/>
            <person name="Blaby-Haas C.E."/>
            <person name="Helliwell K.E."/>
            <person name="Chan C."/>
            <person name="Marriage T."/>
            <person name="Bhattacharya D."/>
            <person name="Klein A.S."/>
            <person name="Badis Y."/>
            <person name="Brodie J."/>
            <person name="Cao Y."/>
            <person name="Collen J."/>
            <person name="Dittami S.M."/>
            <person name="Gachon C.M."/>
            <person name="Green B.R."/>
            <person name="Karpowicz S."/>
            <person name="Kim J.W."/>
            <person name="Kudahl U."/>
            <person name="Lin S."/>
            <person name="Michel G."/>
            <person name="Mittag M."/>
            <person name="Olson B.J."/>
            <person name="Pangilinan J."/>
            <person name="Peng Y."/>
            <person name="Qiu H."/>
            <person name="Shu S."/>
            <person name="Singer J.T."/>
            <person name="Smith A.G."/>
            <person name="Sprecher B.N."/>
            <person name="Wagner V."/>
            <person name="Wang W."/>
            <person name="Wang Z.-Y."/>
            <person name="Yan J."/>
            <person name="Yarish C."/>
            <person name="Zoeuner-Riek S."/>
            <person name="Zhuang Y."/>
            <person name="Zou Y."/>
            <person name="Lindquist E.A."/>
            <person name="Grimwood J."/>
            <person name="Barry K."/>
            <person name="Rokhsar D.S."/>
            <person name="Schmutz J."/>
            <person name="Stiller J.W."/>
            <person name="Grossman A.R."/>
            <person name="Prochnik S.E."/>
        </authorList>
    </citation>
    <scope>NUCLEOTIDE SEQUENCE [LARGE SCALE GENOMIC DNA]</scope>
    <source>
        <strain evidence="5">4086291</strain>
    </source>
</reference>
<protein>
    <recommendedName>
        <fullName evidence="4">PCI domain-containing protein</fullName>
    </recommendedName>
</protein>
<dbReference type="PROSITE" id="PS50250">
    <property type="entry name" value="PCI"/>
    <property type="match status" value="1"/>
</dbReference>
<proteinExistence type="inferred from homology"/>
<evidence type="ECO:0000313" key="5">
    <source>
        <dbReference type="EMBL" id="OSX80461.1"/>
    </source>
</evidence>
<evidence type="ECO:0000256" key="2">
    <source>
        <dbReference type="ARBA" id="ARBA00022942"/>
    </source>
</evidence>
<dbReference type="InterPro" id="IPR000717">
    <property type="entry name" value="PCI_dom"/>
</dbReference>
<feature type="domain" description="PCI" evidence="4">
    <location>
        <begin position="258"/>
        <end position="439"/>
    </location>
</feature>
<dbReference type="Gene3D" id="1.25.40.570">
    <property type="match status" value="1"/>
</dbReference>
<dbReference type="PANTHER" id="PTHR10758">
    <property type="entry name" value="26S PROTEASOME NON-ATPASE REGULATORY SUBUNIT 3/COP9 SIGNALOSOME COMPLEX SUBUNIT 3"/>
    <property type="match status" value="1"/>
</dbReference>
<comment type="similarity">
    <text evidence="1">Belongs to the proteasome subunit S3 family.</text>
</comment>
<dbReference type="PANTHER" id="PTHR10758:SF2">
    <property type="entry name" value="26S PROTEASOME NON-ATPASE REGULATORY SUBUNIT 3"/>
    <property type="match status" value="1"/>
</dbReference>
<dbReference type="InterPro" id="IPR036390">
    <property type="entry name" value="WH_DNA-bd_sf"/>
</dbReference>
<dbReference type="Pfam" id="PF01399">
    <property type="entry name" value="PCI"/>
    <property type="match status" value="1"/>
</dbReference>
<dbReference type="Pfam" id="PF08375">
    <property type="entry name" value="Rpn3_C"/>
    <property type="match status" value="1"/>
</dbReference>
<keyword evidence="6" id="KW-1185">Reference proteome</keyword>
<dbReference type="InterPro" id="IPR050756">
    <property type="entry name" value="CSN3"/>
</dbReference>
<keyword evidence="2" id="KW-0647">Proteasome</keyword>
<accession>A0A1X6PHY2</accession>
<dbReference type="OrthoDB" id="1713558at2759"/>
<dbReference type="InterPro" id="IPR013586">
    <property type="entry name" value="PSMD3_C"/>
</dbReference>
<name>A0A1X6PHY2_PORUM</name>
<dbReference type="GO" id="GO:0042176">
    <property type="term" value="P:regulation of protein catabolic process"/>
    <property type="evidence" value="ECO:0007669"/>
    <property type="project" value="InterPro"/>
</dbReference>
<gene>
    <name evidence="5" type="ORF">BU14_0052s0074</name>
</gene>
<feature type="region of interest" description="Disordered" evidence="3">
    <location>
        <begin position="103"/>
        <end position="128"/>
    </location>
</feature>
<evidence type="ECO:0000256" key="1">
    <source>
        <dbReference type="ARBA" id="ARBA00007912"/>
    </source>
</evidence>
<organism evidence="5 6">
    <name type="scientific">Porphyra umbilicalis</name>
    <name type="common">Purple laver</name>
    <name type="synonym">Red alga</name>
    <dbReference type="NCBI Taxonomy" id="2786"/>
    <lineage>
        <taxon>Eukaryota</taxon>
        <taxon>Rhodophyta</taxon>
        <taxon>Bangiophyceae</taxon>
        <taxon>Bangiales</taxon>
        <taxon>Bangiaceae</taxon>
        <taxon>Porphyra</taxon>
    </lineage>
</organism>
<dbReference type="SUPFAM" id="SSF46785">
    <property type="entry name" value="Winged helix' DNA-binding domain"/>
    <property type="match status" value="1"/>
</dbReference>
<sequence length="511" mass="54964">MVAADVEMSDTPAKTVAPAAEKVASAPPTAESILAEVKRNVTTIDKAVSGKDMRLLSRVLRGTTRVRNSISPSVLATLIRSHAMESDAKKEALATLATLPAPASTSDADNSMDVGTDGASDSPATSCSPESGAYLLILAVMLTVDARKGASDATAAVRLVDALVAHLSSLNRRTLDALTARAFFFYARVHELAGSHAGIRSQLLVAYRSATLRRDVATQATVLNALLRNYISFRLYDQADKLLSRAPFPETRSNNQLARHLYYVARVKAVQLDYSESLTCLQQAARKAPQKGALGFRTHVAVMAIVVQLLTGDIPDRSTFRVPEAPMRAALEPYLRLTAAVRVGDMSAFVETVEQFGATFDADGTRSLIGRLRHNVLKTGLRKLSASYSRISLADVAERLLLPSAAEAEAVVAKAIRDGVTEATIDHEGGWMRSTDAGDVYGGPEPSDAYHTRVTFCLNIYNEAVRALRFADGAAEEESVEALRARLKEEQELAQAIADGEVDDEEDGDDF</sequence>
<dbReference type="InterPro" id="IPR057985">
    <property type="entry name" value="TPR_PSMD3_N"/>
</dbReference>
<dbReference type="SMART" id="SM00088">
    <property type="entry name" value="PINT"/>
    <property type="match status" value="1"/>
</dbReference>
<dbReference type="GO" id="GO:0006511">
    <property type="term" value="P:ubiquitin-dependent protein catabolic process"/>
    <property type="evidence" value="ECO:0007669"/>
    <property type="project" value="TreeGrafter"/>
</dbReference>
<evidence type="ECO:0000256" key="3">
    <source>
        <dbReference type="SAM" id="MobiDB-lite"/>
    </source>
</evidence>
<dbReference type="Pfam" id="PF25573">
    <property type="entry name" value="TPR_PSMD3_N"/>
    <property type="match status" value="1"/>
</dbReference>
<dbReference type="EMBL" id="KV918775">
    <property type="protein sequence ID" value="OSX80461.1"/>
    <property type="molecule type" value="Genomic_DNA"/>
</dbReference>
<dbReference type="Proteomes" id="UP000218209">
    <property type="component" value="Unassembled WGS sequence"/>
</dbReference>
<dbReference type="GO" id="GO:0030234">
    <property type="term" value="F:enzyme regulator activity"/>
    <property type="evidence" value="ECO:0007669"/>
    <property type="project" value="InterPro"/>
</dbReference>
<evidence type="ECO:0000259" key="4">
    <source>
        <dbReference type="PROSITE" id="PS50250"/>
    </source>
</evidence>
<evidence type="ECO:0000313" key="6">
    <source>
        <dbReference type="Proteomes" id="UP000218209"/>
    </source>
</evidence>
<dbReference type="AlphaFoldDB" id="A0A1X6PHY2"/>
<dbReference type="SMART" id="SM00753">
    <property type="entry name" value="PAM"/>
    <property type="match status" value="1"/>
</dbReference>